<sequence>MAATPSSEVFRARLNSLCLRDFPCEYSQWTQRERKKYSKGEVIHYESKDSLKELIKSKVWNHDFKWSREASELRELAIKSPWLIDDEFIRSYFKTLRFVDEKITQIDEGMLQLVSLEELTLSANNLVTIESKNLPKSLQVLELCANQISDLTSLCRHPLPLRHLGLGYNRISSLRNYFSSNSWPHLLSLDLSYNNLTNLPDVMATLALLPKLRNLVLQGNPLSFSPAYRGAFIDAIRSLTSLDDILITADEKHHYKGISKCQDPLFNGACVLVCINLLNNLRMPEELKGCEPHIPYPVIEYKYSVEFTIPESNQPTNDQNLYLHYGRVCKPLGLDENPEAISRKHDRRRQRKDYQDKRRQKRQESPRLRKLDADGRDGENSDGALKSETFVPEAVQLQPSKFLIDESGYPLTDWIMDSRVAEKCNINDSESGEIQNPSEKRIQASKTWVALDGISFLPTSVHSASTQGHIWSERMNYAFEYLFTCYDLAHLRDYFAQGITLAVIESRRYGFLDEVDAINYAKNRYEPTKDIDTADTLHRPRSTSSTGSRNEKLQVKTKKDGVRIKTIKDRDKDHLRDRETQKDKEYKDYQKDHAKDVKRGRKKDKKQTDERNLFYTPVEKKCIAKTHLSLVSLWDGEMSVHANCICTNLDNEGPMKALEQDMEAVAIDAPIVEIIDTNKRNAKRRESTEVEFPIGQRLNKRRDSSDKTLLLAEKKTDDGNKMRRPSFSKEEERGNEINPVNRGIAHNVLRVDEKSNHKAQSNASSNKSSKSLKNEEKNKKVTVGQKVDIEEETVNGKVEYAPISIDAEIKLLRWKTAAEAYENKLWHLNQKQEHKIEEG</sequence>
<dbReference type="GeneID" id="6756940"/>
<dbReference type="EMBL" id="DS985252">
    <property type="protein sequence ID" value="EDV21715.1"/>
    <property type="molecule type" value="Genomic_DNA"/>
</dbReference>
<dbReference type="Gene3D" id="3.80.10.10">
    <property type="entry name" value="Ribonuclease Inhibitor"/>
    <property type="match status" value="2"/>
</dbReference>
<dbReference type="HOGENOM" id="CLU_338996_0_0_1"/>
<dbReference type="Pfam" id="PF13855">
    <property type="entry name" value="LRR_8"/>
    <property type="match status" value="1"/>
</dbReference>
<feature type="region of interest" description="Disordered" evidence="3">
    <location>
        <begin position="699"/>
        <end position="782"/>
    </location>
</feature>
<dbReference type="InParanoid" id="B3S687"/>
<evidence type="ECO:0000256" key="1">
    <source>
        <dbReference type="ARBA" id="ARBA00022614"/>
    </source>
</evidence>
<keyword evidence="1" id="KW-0433">Leucine-rich repeat</keyword>
<accession>B3S687</accession>
<feature type="region of interest" description="Disordered" evidence="3">
    <location>
        <begin position="336"/>
        <end position="388"/>
    </location>
</feature>
<gene>
    <name evidence="4" type="ORF">TRIADDRAFT_59717</name>
</gene>
<dbReference type="STRING" id="10228.B3S687"/>
<name>B3S687_TRIAD</name>
<dbReference type="RefSeq" id="XP_002115863.1">
    <property type="nucleotide sequence ID" value="XM_002115827.1"/>
</dbReference>
<dbReference type="SMART" id="SM00369">
    <property type="entry name" value="LRR_TYP"/>
    <property type="match status" value="4"/>
</dbReference>
<dbReference type="PROSITE" id="PS51450">
    <property type="entry name" value="LRR"/>
    <property type="match status" value="3"/>
</dbReference>
<feature type="compositionally biased region" description="Basic and acidic residues" evidence="3">
    <location>
        <begin position="549"/>
        <end position="597"/>
    </location>
</feature>
<dbReference type="InterPro" id="IPR032675">
    <property type="entry name" value="LRR_dom_sf"/>
</dbReference>
<dbReference type="OrthoDB" id="433501at2759"/>
<reference evidence="4 5" key="1">
    <citation type="journal article" date="2008" name="Nature">
        <title>The Trichoplax genome and the nature of placozoans.</title>
        <authorList>
            <person name="Srivastava M."/>
            <person name="Begovic E."/>
            <person name="Chapman J."/>
            <person name="Putnam N.H."/>
            <person name="Hellsten U."/>
            <person name="Kawashima T."/>
            <person name="Kuo A."/>
            <person name="Mitros T."/>
            <person name="Salamov A."/>
            <person name="Carpenter M.L."/>
            <person name="Signorovitch A.Y."/>
            <person name="Moreno M.A."/>
            <person name="Kamm K."/>
            <person name="Grimwood J."/>
            <person name="Schmutz J."/>
            <person name="Shapiro H."/>
            <person name="Grigoriev I.V."/>
            <person name="Buss L.W."/>
            <person name="Schierwater B."/>
            <person name="Dellaporta S.L."/>
            <person name="Rokhsar D.S."/>
        </authorList>
    </citation>
    <scope>NUCLEOTIDE SEQUENCE [LARGE SCALE GENOMIC DNA]</scope>
    <source>
        <strain evidence="4 5">Grell-BS-1999</strain>
    </source>
</reference>
<organism evidence="4 5">
    <name type="scientific">Trichoplax adhaerens</name>
    <name type="common">Trichoplax reptans</name>
    <dbReference type="NCBI Taxonomy" id="10228"/>
    <lineage>
        <taxon>Eukaryota</taxon>
        <taxon>Metazoa</taxon>
        <taxon>Placozoa</taxon>
        <taxon>Uniplacotomia</taxon>
        <taxon>Trichoplacea</taxon>
        <taxon>Trichoplacidae</taxon>
        <taxon>Trichoplax</taxon>
    </lineage>
</organism>
<evidence type="ECO:0000313" key="4">
    <source>
        <dbReference type="EMBL" id="EDV21715.1"/>
    </source>
</evidence>
<keyword evidence="5" id="KW-1185">Reference proteome</keyword>
<dbReference type="CTD" id="6756940"/>
<dbReference type="KEGG" id="tad:TRIADDRAFT_59717"/>
<dbReference type="SUPFAM" id="SSF52075">
    <property type="entry name" value="Outer arm dynein light chain 1"/>
    <property type="match status" value="1"/>
</dbReference>
<dbReference type="InterPro" id="IPR001611">
    <property type="entry name" value="Leu-rich_rpt"/>
</dbReference>
<dbReference type="PANTHER" id="PTHR15454:SF19">
    <property type="entry name" value="LEUCINE-RICH REPEAT-CONTAINING PROTEIN 51"/>
    <property type="match status" value="1"/>
</dbReference>
<dbReference type="eggNOG" id="KOG0531">
    <property type="taxonomic scope" value="Eukaryota"/>
</dbReference>
<protein>
    <recommendedName>
        <fullName evidence="6">Leucine-rich repeat-containing protein 43</fullName>
    </recommendedName>
</protein>
<proteinExistence type="predicted"/>
<dbReference type="PhylomeDB" id="B3S687"/>
<feature type="compositionally biased region" description="Low complexity" evidence="3">
    <location>
        <begin position="758"/>
        <end position="771"/>
    </location>
</feature>
<keyword evidence="2" id="KW-0677">Repeat</keyword>
<evidence type="ECO:0000256" key="3">
    <source>
        <dbReference type="SAM" id="MobiDB-lite"/>
    </source>
</evidence>
<feature type="compositionally biased region" description="Basic and acidic residues" evidence="3">
    <location>
        <begin position="352"/>
        <end position="379"/>
    </location>
</feature>
<evidence type="ECO:0000256" key="2">
    <source>
        <dbReference type="ARBA" id="ARBA00022737"/>
    </source>
</evidence>
<feature type="compositionally biased region" description="Basic and acidic residues" evidence="3">
    <location>
        <begin position="701"/>
        <end position="735"/>
    </location>
</feature>
<dbReference type="AlphaFoldDB" id="B3S687"/>
<evidence type="ECO:0008006" key="6">
    <source>
        <dbReference type="Google" id="ProtNLM"/>
    </source>
</evidence>
<dbReference type="Proteomes" id="UP000009022">
    <property type="component" value="Unassembled WGS sequence"/>
</dbReference>
<dbReference type="GO" id="GO:0005737">
    <property type="term" value="C:cytoplasm"/>
    <property type="evidence" value="ECO:0000318"/>
    <property type="project" value="GO_Central"/>
</dbReference>
<dbReference type="InterPro" id="IPR003591">
    <property type="entry name" value="Leu-rich_rpt_typical-subtyp"/>
</dbReference>
<dbReference type="PANTHER" id="PTHR15454">
    <property type="entry name" value="NISCHARIN RELATED"/>
    <property type="match status" value="1"/>
</dbReference>
<evidence type="ECO:0000313" key="5">
    <source>
        <dbReference type="Proteomes" id="UP000009022"/>
    </source>
</evidence>
<feature type="region of interest" description="Disordered" evidence="3">
    <location>
        <begin position="531"/>
        <end position="608"/>
    </location>
</feature>